<dbReference type="PRINTS" id="PR01506">
    <property type="entry name" value="TATBPROTEIN"/>
</dbReference>
<dbReference type="GO" id="GO:0033281">
    <property type="term" value="C:TAT protein transport complex"/>
    <property type="evidence" value="ECO:0007669"/>
    <property type="project" value="UniProtKB-UniRule"/>
</dbReference>
<comment type="subunit">
    <text evidence="9">The Tat system comprises two distinct complexes: a TatABC complex, containing multiple copies of TatA, TatB and TatC subunits, and a separate TatA complex, containing only TatA subunits. Substrates initially bind to the TatABC complex, which probably triggers association of the separate TatA complex to form the active translocon.</text>
</comment>
<keyword evidence="4 9" id="KW-0812">Transmembrane</keyword>
<evidence type="ECO:0000256" key="8">
    <source>
        <dbReference type="ARBA" id="ARBA00023136"/>
    </source>
</evidence>
<feature type="compositionally biased region" description="Low complexity" evidence="10">
    <location>
        <begin position="125"/>
        <end position="162"/>
    </location>
</feature>
<evidence type="ECO:0000256" key="2">
    <source>
        <dbReference type="ARBA" id="ARBA00022448"/>
    </source>
</evidence>
<protein>
    <recommendedName>
        <fullName evidence="9">Sec-independent protein translocase protein TatB</fullName>
    </recommendedName>
</protein>
<accession>A0A7D7R4Y2</accession>
<dbReference type="Pfam" id="PF02416">
    <property type="entry name" value="TatA_B_E"/>
    <property type="match status" value="1"/>
</dbReference>
<dbReference type="InterPro" id="IPR003369">
    <property type="entry name" value="TatA/B/E"/>
</dbReference>
<sequence length="162" mass="16934">MFSSIGWGEIAILVVAALVILGPDRLPGAVSWTMQSVRKARDYATGATNQLKDELGPDFEDLRKPLSDLNELRGMTPRSIVTKHLLDGDDSLFRLGENATTVDRSTTPAAPEIKPVSAPLSFDKPGTTPSASGSSTPASAAGSVDGARGAGRRPSAADWDAT</sequence>
<dbReference type="RefSeq" id="WP_188331501.1">
    <property type="nucleotide sequence ID" value="NZ_CP059491.1"/>
</dbReference>
<keyword evidence="7 9" id="KW-0811">Translocation</keyword>
<keyword evidence="2 9" id="KW-0813">Transport</keyword>
<evidence type="ECO:0000256" key="5">
    <source>
        <dbReference type="ARBA" id="ARBA00022927"/>
    </source>
</evidence>
<dbReference type="HAMAP" id="MF_00237">
    <property type="entry name" value="TatB"/>
    <property type="match status" value="1"/>
</dbReference>
<keyword evidence="3 9" id="KW-1003">Cell membrane</keyword>
<evidence type="ECO:0000256" key="3">
    <source>
        <dbReference type="ARBA" id="ARBA00022475"/>
    </source>
</evidence>
<dbReference type="GO" id="GO:0043953">
    <property type="term" value="P:protein transport by the Tat complex"/>
    <property type="evidence" value="ECO:0007669"/>
    <property type="project" value="UniProtKB-UniRule"/>
</dbReference>
<dbReference type="Proteomes" id="UP000515663">
    <property type="component" value="Chromosome"/>
</dbReference>
<evidence type="ECO:0000256" key="9">
    <source>
        <dbReference type="HAMAP-Rule" id="MF_00237"/>
    </source>
</evidence>
<feature type="region of interest" description="Disordered" evidence="10">
    <location>
        <begin position="98"/>
        <end position="162"/>
    </location>
</feature>
<evidence type="ECO:0000256" key="10">
    <source>
        <dbReference type="SAM" id="MobiDB-lite"/>
    </source>
</evidence>
<reference evidence="12" key="1">
    <citation type="submission" date="2020-07" db="EMBL/GenBank/DDBJ databases">
        <title>novel species isolated from the respiratory tract of Marmot.</title>
        <authorList>
            <person name="Zhang G."/>
        </authorList>
    </citation>
    <scope>NUCLEOTIDE SEQUENCE [LARGE SCALE GENOMIC DNA]</scope>
    <source>
        <strain evidence="12">686</strain>
    </source>
</reference>
<comment type="similarity">
    <text evidence="9">Belongs to the TatB family.</text>
</comment>
<evidence type="ECO:0000256" key="7">
    <source>
        <dbReference type="ARBA" id="ARBA00023010"/>
    </source>
</evidence>
<evidence type="ECO:0000313" key="11">
    <source>
        <dbReference type="EMBL" id="QMT03227.1"/>
    </source>
</evidence>
<dbReference type="KEGG" id="gji:H1R19_09035"/>
<feature type="compositionally biased region" description="Polar residues" evidence="10">
    <location>
        <begin position="98"/>
        <end position="108"/>
    </location>
</feature>
<evidence type="ECO:0000313" key="12">
    <source>
        <dbReference type="Proteomes" id="UP000515663"/>
    </source>
</evidence>
<evidence type="ECO:0000256" key="4">
    <source>
        <dbReference type="ARBA" id="ARBA00022692"/>
    </source>
</evidence>
<organism evidence="11 12">
    <name type="scientific">Gordonia jinghuaiqii</name>
    <dbReference type="NCBI Taxonomy" id="2758710"/>
    <lineage>
        <taxon>Bacteria</taxon>
        <taxon>Bacillati</taxon>
        <taxon>Actinomycetota</taxon>
        <taxon>Actinomycetes</taxon>
        <taxon>Mycobacteriales</taxon>
        <taxon>Gordoniaceae</taxon>
        <taxon>Gordonia</taxon>
    </lineage>
</organism>
<dbReference type="EMBL" id="CP059491">
    <property type="protein sequence ID" value="QMT03227.1"/>
    <property type="molecule type" value="Genomic_DNA"/>
</dbReference>
<evidence type="ECO:0000256" key="6">
    <source>
        <dbReference type="ARBA" id="ARBA00022989"/>
    </source>
</evidence>
<evidence type="ECO:0000256" key="1">
    <source>
        <dbReference type="ARBA" id="ARBA00004167"/>
    </source>
</evidence>
<keyword evidence="12" id="KW-1185">Reference proteome</keyword>
<comment type="subcellular location">
    <subcellularLocation>
        <location evidence="9">Cell membrane</location>
        <topology evidence="9">Single-pass membrane protein</topology>
    </subcellularLocation>
    <subcellularLocation>
        <location evidence="1">Membrane</location>
        <topology evidence="1">Single-pass membrane protein</topology>
    </subcellularLocation>
</comment>
<keyword evidence="8 9" id="KW-0472">Membrane</keyword>
<dbReference type="NCBIfam" id="TIGR01410">
    <property type="entry name" value="tatB"/>
    <property type="match status" value="1"/>
</dbReference>
<keyword evidence="6 9" id="KW-1133">Transmembrane helix</keyword>
<dbReference type="GO" id="GO:0008320">
    <property type="term" value="F:protein transmembrane transporter activity"/>
    <property type="evidence" value="ECO:0007669"/>
    <property type="project" value="UniProtKB-UniRule"/>
</dbReference>
<proteinExistence type="inferred from homology"/>
<comment type="function">
    <text evidence="9">Part of the twin-arginine translocation (Tat) system that transports large folded proteins containing a characteristic twin-arginine motif in their signal peptide across membranes. Together with TatC, TatB is part of a receptor directly interacting with Tat signal peptides. TatB may form an oligomeric binding site that transiently accommodates folded Tat precursor proteins before their translocation.</text>
</comment>
<dbReference type="Gene3D" id="1.20.5.3310">
    <property type="match status" value="1"/>
</dbReference>
<gene>
    <name evidence="9 11" type="primary">tatB</name>
    <name evidence="11" type="ORF">H1R19_09035</name>
</gene>
<keyword evidence="5 9" id="KW-0653">Protein transport</keyword>
<dbReference type="InterPro" id="IPR018448">
    <property type="entry name" value="TatB"/>
</dbReference>
<name>A0A7D7R4Y2_9ACTN</name>
<dbReference type="AlphaFoldDB" id="A0A7D7R4Y2"/>